<evidence type="ECO:0000256" key="1">
    <source>
        <dbReference type="ARBA" id="ARBA00022771"/>
    </source>
</evidence>
<proteinExistence type="predicted"/>
<evidence type="ECO:0000259" key="4">
    <source>
        <dbReference type="PROSITE" id="PS50089"/>
    </source>
</evidence>
<dbReference type="CDD" id="cd16449">
    <property type="entry name" value="RING-HC"/>
    <property type="match status" value="2"/>
</dbReference>
<keyword evidence="2" id="KW-0862">Zinc</keyword>
<feature type="domain" description="RING-type" evidence="4">
    <location>
        <begin position="32"/>
        <end position="68"/>
    </location>
</feature>
<evidence type="ECO:0000256" key="3">
    <source>
        <dbReference type="PROSITE-ProRule" id="PRU00175"/>
    </source>
</evidence>
<dbReference type="GO" id="GO:0005164">
    <property type="term" value="F:tumor necrosis factor receptor binding"/>
    <property type="evidence" value="ECO:0007669"/>
    <property type="project" value="TreeGrafter"/>
</dbReference>
<dbReference type="InterPro" id="IPR008974">
    <property type="entry name" value="TRAF-like"/>
</dbReference>
<dbReference type="PANTHER" id="PTHR10131:SF138">
    <property type="entry name" value="RE66324P"/>
    <property type="match status" value="1"/>
</dbReference>
<dbReference type="GO" id="GO:0009898">
    <property type="term" value="C:cytoplasmic side of plasma membrane"/>
    <property type="evidence" value="ECO:0007669"/>
    <property type="project" value="TreeGrafter"/>
</dbReference>
<comment type="caution">
    <text evidence="5">The sequence shown here is derived from an EMBL/GenBank/DDBJ whole genome shotgun (WGS) entry which is preliminary data.</text>
</comment>
<dbReference type="InterPro" id="IPR001841">
    <property type="entry name" value="Znf_RING"/>
</dbReference>
<gene>
    <name evidence="5" type="ORF">V5799_007266</name>
</gene>
<name>A0AAQ4DU11_AMBAM</name>
<dbReference type="PROSITE" id="PS50089">
    <property type="entry name" value="ZF_RING_2"/>
    <property type="match status" value="2"/>
</dbReference>
<dbReference type="Pfam" id="PF13920">
    <property type="entry name" value="zf-C3HC4_3"/>
    <property type="match status" value="2"/>
</dbReference>
<dbReference type="SUPFAM" id="SSF57850">
    <property type="entry name" value="RING/U-box"/>
    <property type="match status" value="2"/>
</dbReference>
<protein>
    <recommendedName>
        <fullName evidence="4">RING-type domain-containing protein</fullName>
    </recommendedName>
</protein>
<reference evidence="5 6" key="1">
    <citation type="journal article" date="2023" name="Arcadia Sci">
        <title>De novo assembly of a long-read Amblyomma americanum tick genome.</title>
        <authorList>
            <person name="Chou S."/>
            <person name="Poskanzer K.E."/>
            <person name="Rollins M."/>
            <person name="Thuy-Boun P.S."/>
        </authorList>
    </citation>
    <scope>NUCLEOTIDE SEQUENCE [LARGE SCALE GENOMIC DNA]</scope>
    <source>
        <strain evidence="5">F_SG_1</strain>
        <tissue evidence="5">Salivary glands</tissue>
    </source>
</reference>
<keyword evidence="6" id="KW-1185">Reference proteome</keyword>
<keyword evidence="1 3" id="KW-0479">Metal-binding</keyword>
<dbReference type="GO" id="GO:0043122">
    <property type="term" value="P:regulation of canonical NF-kappaB signal transduction"/>
    <property type="evidence" value="ECO:0007669"/>
    <property type="project" value="TreeGrafter"/>
</dbReference>
<dbReference type="GO" id="GO:0008270">
    <property type="term" value="F:zinc ion binding"/>
    <property type="evidence" value="ECO:0007669"/>
    <property type="project" value="UniProtKB-KW"/>
</dbReference>
<feature type="domain" description="RING-type" evidence="4">
    <location>
        <begin position="443"/>
        <end position="479"/>
    </location>
</feature>
<keyword evidence="1 3" id="KW-0863">Zinc-finger</keyword>
<dbReference type="EMBL" id="JARKHS020026846">
    <property type="protein sequence ID" value="KAK8765951.1"/>
    <property type="molecule type" value="Genomic_DNA"/>
</dbReference>
<organism evidence="5 6">
    <name type="scientific">Amblyomma americanum</name>
    <name type="common">Lone star tick</name>
    <dbReference type="NCBI Taxonomy" id="6943"/>
    <lineage>
        <taxon>Eukaryota</taxon>
        <taxon>Metazoa</taxon>
        <taxon>Ecdysozoa</taxon>
        <taxon>Arthropoda</taxon>
        <taxon>Chelicerata</taxon>
        <taxon>Arachnida</taxon>
        <taxon>Acari</taxon>
        <taxon>Parasitiformes</taxon>
        <taxon>Ixodida</taxon>
        <taxon>Ixodoidea</taxon>
        <taxon>Ixodidae</taxon>
        <taxon>Amblyomminae</taxon>
        <taxon>Amblyomma</taxon>
    </lineage>
</organism>
<dbReference type="Gene3D" id="2.60.210.10">
    <property type="entry name" value="Apoptosis, Tumor Necrosis Factor Receptor Associated Protein 2, Chain A"/>
    <property type="match status" value="1"/>
</dbReference>
<accession>A0AAQ4DU11</accession>
<evidence type="ECO:0000313" key="6">
    <source>
        <dbReference type="Proteomes" id="UP001321473"/>
    </source>
</evidence>
<dbReference type="InterPro" id="IPR049342">
    <property type="entry name" value="TRAF1-6_MATH_dom"/>
</dbReference>
<dbReference type="Proteomes" id="UP001321473">
    <property type="component" value="Unassembled WGS sequence"/>
</dbReference>
<evidence type="ECO:0000256" key="2">
    <source>
        <dbReference type="ARBA" id="ARBA00022833"/>
    </source>
</evidence>
<dbReference type="Gene3D" id="3.30.40.10">
    <property type="entry name" value="Zinc/RING finger domain, C3HC4 (zinc finger)"/>
    <property type="match status" value="3"/>
</dbReference>
<evidence type="ECO:0000313" key="5">
    <source>
        <dbReference type="EMBL" id="KAK8765951.1"/>
    </source>
</evidence>
<sequence>MPATEYTLTGFDGFLERRRVAFIDQVPRTRVCSMCGLVPSSTVLLPCGHVLCSLCESQVAKGEKCALDGAKFERADVVPLTFKQSDLERLRVQCFAGGEKCTFSGKLSELKKHLTRCTAEEVPCTNCGRTLFRSATADHYRRCSAENGASRQAVLTAADVEGVAEGLGDIKMGLESLRQRGSREAFDQDMVVNDTNALLEHVANLEREFQLAKKAGCVKTELQRRADQKAPGTYGPFRGACKPNAFIIMCKFPDVYAKRNTLVGDKKELVTLGEVCTLAGYTFRLDFKLVKGEDGEVFARFIMNLRDGAWDSRLEWPFAMNVTVIVTHPRDKEKDVRLSIRMTEYTVVKKPTPEVWNSGSCSESIAWQELDLNGFIDNKVIYTNVEFVFITAFAAASHIGVFSRRGRQDCTKPATEYTLTGFDDFLERRRVAFVDQVPRTRVCSMCGLAPSSTVLLPCGHVLCSLCESQVAKGQKCALDGAKFERADVVPLTFKQCDLGRLPVQCFAGGEKCTFSVKGEDGDISARFILNLRDGAWDTRLEWPFSMQVTLIVTHARDKQKDARLAIATEEYAVAKKPVPEVWNAGSCSENIAWKELDLNGFIDNKIIYTNMEFV</sequence>
<dbReference type="PANTHER" id="PTHR10131">
    <property type="entry name" value="TNF RECEPTOR ASSOCIATED FACTOR"/>
    <property type="match status" value="1"/>
</dbReference>
<dbReference type="AlphaFoldDB" id="A0AAQ4DU11"/>
<dbReference type="SMART" id="SM00184">
    <property type="entry name" value="RING"/>
    <property type="match status" value="2"/>
</dbReference>
<dbReference type="InterPro" id="IPR013083">
    <property type="entry name" value="Znf_RING/FYVE/PHD"/>
</dbReference>
<dbReference type="Pfam" id="PF21355">
    <property type="entry name" value="TRAF-mep_MATH"/>
    <property type="match status" value="2"/>
</dbReference>
<dbReference type="SUPFAM" id="SSF49599">
    <property type="entry name" value="TRAF domain-like"/>
    <property type="match status" value="1"/>
</dbReference>